<evidence type="ECO:0000256" key="1">
    <source>
        <dbReference type="SAM" id="MobiDB-lite"/>
    </source>
</evidence>
<protein>
    <submittedName>
        <fullName evidence="2">Uncharacterized protein AlNc14C6G842</fullName>
    </submittedName>
</protein>
<accession>F0W166</accession>
<dbReference type="AlphaFoldDB" id="F0W166"/>
<feature type="compositionally biased region" description="Polar residues" evidence="1">
    <location>
        <begin position="28"/>
        <end position="41"/>
    </location>
</feature>
<feature type="region of interest" description="Disordered" evidence="1">
    <location>
        <begin position="1"/>
        <end position="44"/>
    </location>
</feature>
<evidence type="ECO:0000313" key="2">
    <source>
        <dbReference type="EMBL" id="CCA14791.1"/>
    </source>
</evidence>
<sequence length="541" mass="62357">MSNRSNLTKQRSSTKQKAPHKRLKVDASDSQDFASNKPNASRNRKCANVEILPQFTSLDALLENDIEQTRKEAVQKAKILKIQQERHSLIKNTSTIDTMTKERELDSIKAHISVLKSAQTGGEGCAQESFAYVFKPIKCPLQYVPFESKQEEKSGFFHLIYSVMESTDDEQLGSFLWSKSLMYFFTMNETEKKWKLPFRMCKWLYTTKARILSEDALATSFSFCLVALALHKYVSPILERVPTALFCWSPQDESLREKLKARLTGMEWRPSIYDFLQAFRSFGFQDNKGSMVARSEKEKLVETASAIPWPVLNMQYLMLFLLLCLRAEVLPMDDYDAFSFTLFFVKMQFEPHMHARIHQLALLCIETILELFPTEDWIKEWAPSLILRTAGEEGLFDTLTEWLVVVRSFPYTTRGILLKSALAVYVLQRQLDVSSSKTVLIELPADYVLQIINKVVQEYWEDVFQDPTSSLSLLDTFCKKVAFVDFALQAITEASIREECKALMQKLDLIVLTTKSTMNAKWYELKTLVTLMHRKYSITGS</sequence>
<reference evidence="2" key="2">
    <citation type="submission" date="2011-02" db="EMBL/GenBank/DDBJ databases">
        <authorList>
            <person name="MacLean D."/>
        </authorList>
    </citation>
    <scope>NUCLEOTIDE SEQUENCE</scope>
</reference>
<reference evidence="2" key="1">
    <citation type="journal article" date="2011" name="PLoS Biol.">
        <title>Gene gain and loss during evolution of obligate parasitism in the white rust pathogen of Arabidopsis thaliana.</title>
        <authorList>
            <person name="Kemen E."/>
            <person name="Gardiner A."/>
            <person name="Schultz-Larsen T."/>
            <person name="Kemen A.C."/>
            <person name="Balmuth A.L."/>
            <person name="Robert-Seilaniantz A."/>
            <person name="Bailey K."/>
            <person name="Holub E."/>
            <person name="Studholme D.J."/>
            <person name="Maclean D."/>
            <person name="Jones J.D."/>
        </authorList>
    </citation>
    <scope>NUCLEOTIDE SEQUENCE</scope>
</reference>
<feature type="compositionally biased region" description="Basic residues" evidence="1">
    <location>
        <begin position="12"/>
        <end position="23"/>
    </location>
</feature>
<dbReference type="HOGENOM" id="CLU_032698_0_0_1"/>
<dbReference type="EMBL" id="FR824051">
    <property type="protein sequence ID" value="CCA14791.1"/>
    <property type="molecule type" value="Genomic_DNA"/>
</dbReference>
<organism evidence="2">
    <name type="scientific">Albugo laibachii Nc14</name>
    <dbReference type="NCBI Taxonomy" id="890382"/>
    <lineage>
        <taxon>Eukaryota</taxon>
        <taxon>Sar</taxon>
        <taxon>Stramenopiles</taxon>
        <taxon>Oomycota</taxon>
        <taxon>Peronosporomycetes</taxon>
        <taxon>Albuginales</taxon>
        <taxon>Albuginaceae</taxon>
        <taxon>Albugo</taxon>
    </lineage>
</organism>
<gene>
    <name evidence="2" type="primary">AlNc14C6G842</name>
    <name evidence="2" type="ORF">ALNC14_009340</name>
</gene>
<proteinExistence type="predicted"/>
<feature type="compositionally biased region" description="Polar residues" evidence="1">
    <location>
        <begin position="1"/>
        <end position="11"/>
    </location>
</feature>
<name>F0W166_9STRA</name>